<dbReference type="Gene3D" id="3.50.50.100">
    <property type="match status" value="1"/>
</dbReference>
<evidence type="ECO:0000256" key="11">
    <source>
        <dbReference type="ARBA" id="ARBA00060891"/>
    </source>
</evidence>
<keyword evidence="6" id="KW-0274">FAD</keyword>
<dbReference type="Pfam" id="PF07992">
    <property type="entry name" value="Pyr_redox_2"/>
    <property type="match status" value="1"/>
</dbReference>
<dbReference type="PANTHER" id="PTHR43755">
    <property type="match status" value="1"/>
</dbReference>
<keyword evidence="7 16" id="KW-0560">Oxidoreductase</keyword>
<evidence type="ECO:0000256" key="9">
    <source>
        <dbReference type="ARBA" id="ARBA00050821"/>
    </source>
</evidence>
<dbReference type="InterPro" id="IPR052541">
    <property type="entry name" value="SQRD"/>
</dbReference>
<dbReference type="SUPFAM" id="SSF51905">
    <property type="entry name" value="FAD/NAD(P)-binding domain"/>
    <property type="match status" value="1"/>
</dbReference>
<dbReference type="GO" id="GO:0016020">
    <property type="term" value="C:membrane"/>
    <property type="evidence" value="ECO:0007669"/>
    <property type="project" value="UniProtKB-SubCell"/>
</dbReference>
<accession>A0A1V0PKV5</accession>
<evidence type="ECO:0000256" key="8">
    <source>
        <dbReference type="ARBA" id="ARBA00023136"/>
    </source>
</evidence>
<organism evidence="16">
    <name type="scientific">Acidithiobacillus caldus</name>
    <dbReference type="NCBI Taxonomy" id="33059"/>
    <lineage>
        <taxon>Bacteria</taxon>
        <taxon>Pseudomonadati</taxon>
        <taxon>Pseudomonadota</taxon>
        <taxon>Acidithiobacillia</taxon>
        <taxon>Acidithiobacillales</taxon>
        <taxon>Acidithiobacillaceae</taxon>
        <taxon>Acidithiobacillus</taxon>
    </lineage>
</organism>
<feature type="domain" description="FAD/NAD(P)-binding" evidence="15">
    <location>
        <begin position="3"/>
        <end position="131"/>
    </location>
</feature>
<comment type="similarity">
    <text evidence="11">Belongs to the SQRD family.</text>
</comment>
<dbReference type="InterPro" id="IPR036188">
    <property type="entry name" value="FAD/NAD-bd_sf"/>
</dbReference>
<evidence type="ECO:0000256" key="12">
    <source>
        <dbReference type="ARBA" id="ARBA00066453"/>
    </source>
</evidence>
<dbReference type="EC" id="1.8.5.4" evidence="12"/>
<sequence length="436" mass="47526">MAHVVILGAGTGGMPAAYEMKHALGAGHEVTLISTNDYFQFVPSNPWLGVGWSKREDITFPIRPYVERRGIKFIAKNAEKIDAEAQTITLADGSSVHYDYLMIATGPRLAFELVPGSDPHEGPVQSVCTTDHAELAYGKYQELLENPGPIVIGAMAGASCFGPAYEYAMIVASDLKKRGMRDKIPSFSFVTSEPYIGHLGISGVGDSTGILSKGLEEEGIKAYTNCKVNKVENGEMFITQVNDKGETVKEFTLPVKFGMMIPAFRGVPAVANVEGLCNPGGFVIVDDNQRSKKYPNIYAVGIAIAIPPVEATPVPTGAPKTGYMIESMVSASVHNIKADIEGRVGDKTMGTWNAVCFADMGDRGAAFVALPQIKPRKVDVFAYGRWVHLAKVAFEKYFIRKMKMGVSEPFYERVLFKMMGITRLKEETEVEQRKAS</sequence>
<comment type="cofactor">
    <cofactor evidence="1">
        <name>FAD</name>
        <dbReference type="ChEBI" id="CHEBI:57692"/>
    </cofactor>
</comment>
<reference evidence="16" key="1">
    <citation type="submission" date="2017-01" db="EMBL/GenBank/DDBJ databases">
        <title>Organic matter influenced pyrite bioleaching process by altering metabolic model of acidophiles.</title>
        <authorList>
            <person name="Han Y."/>
            <person name="Zhao W."/>
            <person name="Huang Z."/>
        </authorList>
    </citation>
    <scope>NUCLEOTIDE SEQUENCE</scope>
    <source>
        <strain evidence="16">AcTIB-5biol</strain>
    </source>
</reference>
<dbReference type="GO" id="GO:0000166">
    <property type="term" value="F:nucleotide binding"/>
    <property type="evidence" value="ECO:0007669"/>
    <property type="project" value="UniProtKB-KW"/>
</dbReference>
<dbReference type="PRINTS" id="PR00368">
    <property type="entry name" value="FADPNR"/>
</dbReference>
<keyword evidence="3" id="KW-0285">Flavoprotein</keyword>
<keyword evidence="4" id="KW-0874">Quinone</keyword>
<evidence type="ECO:0000256" key="3">
    <source>
        <dbReference type="ARBA" id="ARBA00022630"/>
    </source>
</evidence>
<evidence type="ECO:0000313" key="16">
    <source>
        <dbReference type="EMBL" id="ARE29958.1"/>
    </source>
</evidence>
<dbReference type="GO" id="GO:0070224">
    <property type="term" value="F:sulfide:quinone oxidoreductase activity"/>
    <property type="evidence" value="ECO:0007669"/>
    <property type="project" value="UniProtKB-EC"/>
</dbReference>
<comment type="catalytic activity">
    <reaction evidence="9">
        <text>n a quinone + n hydrogen sulfide + n H(+) = polysulfur(n-2) + n a quinol</text>
        <dbReference type="Rhea" id="RHEA:30239"/>
        <dbReference type="Rhea" id="RHEA-COMP:19475"/>
        <dbReference type="ChEBI" id="CHEBI:15378"/>
        <dbReference type="ChEBI" id="CHEBI:17909"/>
        <dbReference type="ChEBI" id="CHEBI:24646"/>
        <dbReference type="ChEBI" id="CHEBI:29919"/>
        <dbReference type="ChEBI" id="CHEBI:132124"/>
        <dbReference type="EC" id="1.8.5.4"/>
    </reaction>
</comment>
<evidence type="ECO:0000256" key="5">
    <source>
        <dbReference type="ARBA" id="ARBA00022741"/>
    </source>
</evidence>
<evidence type="ECO:0000256" key="13">
    <source>
        <dbReference type="ARBA" id="ARBA00071264"/>
    </source>
</evidence>
<proteinExistence type="inferred from homology"/>
<evidence type="ECO:0000256" key="10">
    <source>
        <dbReference type="ARBA" id="ARBA00054727"/>
    </source>
</evidence>
<evidence type="ECO:0000256" key="7">
    <source>
        <dbReference type="ARBA" id="ARBA00023002"/>
    </source>
</evidence>
<name>A0A1V0PKV5_9PROT</name>
<dbReference type="GO" id="GO:0048038">
    <property type="term" value="F:quinone binding"/>
    <property type="evidence" value="ECO:0007669"/>
    <property type="project" value="UniProtKB-KW"/>
</dbReference>
<dbReference type="FunFam" id="3.50.50.100:FF:000017">
    <property type="entry name" value="Sulfide-quinone reductase"/>
    <property type="match status" value="1"/>
</dbReference>
<evidence type="ECO:0000256" key="1">
    <source>
        <dbReference type="ARBA" id="ARBA00001974"/>
    </source>
</evidence>
<comment type="subcellular location">
    <subcellularLocation>
        <location evidence="2">Membrane</location>
        <topology evidence="2">Peripheral membrane protein</topology>
    </subcellularLocation>
</comment>
<keyword evidence="5" id="KW-0547">Nucleotide-binding</keyword>
<evidence type="ECO:0000256" key="14">
    <source>
        <dbReference type="ARBA" id="ARBA00081101"/>
    </source>
</evidence>
<evidence type="ECO:0000256" key="6">
    <source>
        <dbReference type="ARBA" id="ARBA00022827"/>
    </source>
</evidence>
<dbReference type="AlphaFoldDB" id="A0A1V0PKV5"/>
<protein>
    <recommendedName>
        <fullName evidence="13">Sulfide-quinone reductase</fullName>
        <ecNumber evidence="12">1.8.5.4</ecNumber>
    </recommendedName>
    <alternativeName>
        <fullName evidence="14">Sulfide:quinone oxidoreductase</fullName>
    </alternativeName>
</protein>
<dbReference type="PANTHER" id="PTHR43755:SF1">
    <property type="entry name" value="FAD-DEPENDENT PYRIDINE NUCLEOTIDE-DISULPHIDE OXIDOREDUCTASE"/>
    <property type="match status" value="1"/>
</dbReference>
<dbReference type="InterPro" id="IPR023753">
    <property type="entry name" value="FAD/NAD-binding_dom"/>
</dbReference>
<evidence type="ECO:0000256" key="2">
    <source>
        <dbReference type="ARBA" id="ARBA00004170"/>
    </source>
</evidence>
<dbReference type="EMBL" id="KY454212">
    <property type="protein sequence ID" value="ARE29958.1"/>
    <property type="molecule type" value="Genomic_DNA"/>
</dbReference>
<keyword evidence="8" id="KW-0472">Membrane</keyword>
<evidence type="ECO:0000256" key="4">
    <source>
        <dbReference type="ARBA" id="ARBA00022719"/>
    </source>
</evidence>
<comment type="function">
    <text evidence="10">Catalyzes the oxidation of hydrogen sulfide, with the help of a quinone. Consecutive reaction cycles lead to the accumulation of a polysulfide product on the active site Cys residues; these products are released when they exceed a critical length, typically as cyclooctasulfur.</text>
</comment>
<evidence type="ECO:0000259" key="15">
    <source>
        <dbReference type="Pfam" id="PF07992"/>
    </source>
</evidence>